<evidence type="ECO:0000256" key="13">
    <source>
        <dbReference type="SAM" id="MobiDB-lite"/>
    </source>
</evidence>
<keyword evidence="9" id="KW-0234">DNA repair</keyword>
<comment type="function">
    <text evidence="11">Component of the SWR1 complex which mediates the ATP-dependent exchange of histone H2A for the H2A variant HZT1 leading to transcriptional regulation of selected genes by chromatin remodeling. Component of the NuA4 histone acetyltransferase complex which is involved in transcriptional activation of selected genes principally by acetylation of nucleosomal histone H4 and H2A. The NuA4 complex is also involved in DNA repair.</text>
</comment>
<evidence type="ECO:0000256" key="2">
    <source>
        <dbReference type="ARBA" id="ARBA00006918"/>
    </source>
</evidence>
<dbReference type="GO" id="GO:0006281">
    <property type="term" value="P:DNA repair"/>
    <property type="evidence" value="ECO:0007669"/>
    <property type="project" value="UniProtKB-KW"/>
</dbReference>
<gene>
    <name evidence="15" type="ORF">L202_04551</name>
</gene>
<feature type="domain" description="DAMP1 SANT/Myb-like" evidence="14">
    <location>
        <begin position="112"/>
        <end position="197"/>
    </location>
</feature>
<dbReference type="GO" id="GO:0003714">
    <property type="term" value="F:transcription corepressor activity"/>
    <property type="evidence" value="ECO:0007669"/>
    <property type="project" value="TreeGrafter"/>
</dbReference>
<dbReference type="InterPro" id="IPR027109">
    <property type="entry name" value="Swc4/Dmap1"/>
</dbReference>
<feature type="region of interest" description="Disordered" evidence="13">
    <location>
        <begin position="297"/>
        <end position="320"/>
    </location>
</feature>
<keyword evidence="4" id="KW-0227">DNA damage</keyword>
<dbReference type="Gene3D" id="1.10.10.60">
    <property type="entry name" value="Homeodomain-like"/>
    <property type="match status" value="1"/>
</dbReference>
<reference evidence="15 16" key="1">
    <citation type="submission" date="2016-06" db="EMBL/GenBank/DDBJ databases">
        <title>Evolution of pathogenesis and genome organization in the Tremellales.</title>
        <authorList>
            <person name="Cuomo C."/>
            <person name="Litvintseva A."/>
            <person name="Heitman J."/>
            <person name="Chen Y."/>
            <person name="Sun S."/>
            <person name="Springer D."/>
            <person name="Dromer F."/>
            <person name="Young S."/>
            <person name="Zeng Q."/>
            <person name="Chapman S."/>
            <person name="Gujja S."/>
            <person name="Saif S."/>
            <person name="Birren B."/>
        </authorList>
    </citation>
    <scope>NUCLEOTIDE SEQUENCE [LARGE SCALE GENOMIC DNA]</scope>
    <source>
        <strain evidence="15 16">CBS 6039</strain>
    </source>
</reference>
<dbReference type="AlphaFoldDB" id="A0A1E3HRT8"/>
<feature type="region of interest" description="Disordered" evidence="13">
    <location>
        <begin position="1"/>
        <end position="37"/>
    </location>
</feature>
<evidence type="ECO:0000313" key="16">
    <source>
        <dbReference type="Proteomes" id="UP000094065"/>
    </source>
</evidence>
<evidence type="ECO:0000256" key="3">
    <source>
        <dbReference type="ARBA" id="ARBA00019132"/>
    </source>
</evidence>
<keyword evidence="16" id="KW-1185">Reference proteome</keyword>
<feature type="compositionally biased region" description="Low complexity" evidence="13">
    <location>
        <begin position="448"/>
        <end position="458"/>
    </location>
</feature>
<dbReference type="GO" id="GO:0000812">
    <property type="term" value="C:Swr1 complex"/>
    <property type="evidence" value="ECO:0007669"/>
    <property type="project" value="TreeGrafter"/>
</dbReference>
<evidence type="ECO:0000256" key="7">
    <source>
        <dbReference type="ARBA" id="ARBA00023159"/>
    </source>
</evidence>
<dbReference type="STRING" id="1295533.A0A1E3HRT8"/>
<dbReference type="InterPro" id="IPR032563">
    <property type="entry name" value="DAMP1_SANT-like"/>
</dbReference>
<evidence type="ECO:0000256" key="6">
    <source>
        <dbReference type="ARBA" id="ARBA00023015"/>
    </source>
</evidence>
<dbReference type="GO" id="GO:0035267">
    <property type="term" value="C:NuA4 histone acetyltransferase complex"/>
    <property type="evidence" value="ECO:0007669"/>
    <property type="project" value="InterPro"/>
</dbReference>
<evidence type="ECO:0000256" key="8">
    <source>
        <dbReference type="ARBA" id="ARBA00023163"/>
    </source>
</evidence>
<dbReference type="Proteomes" id="UP000094065">
    <property type="component" value="Unassembled WGS sequence"/>
</dbReference>
<dbReference type="EMBL" id="AWGJ01000006">
    <property type="protein sequence ID" value="ODN79047.1"/>
    <property type="molecule type" value="Genomic_DNA"/>
</dbReference>
<evidence type="ECO:0000256" key="11">
    <source>
        <dbReference type="ARBA" id="ARBA00025264"/>
    </source>
</evidence>
<dbReference type="GO" id="GO:0006338">
    <property type="term" value="P:chromatin remodeling"/>
    <property type="evidence" value="ECO:0007669"/>
    <property type="project" value="InterPro"/>
</dbReference>
<dbReference type="Pfam" id="PF16282">
    <property type="entry name" value="SANT_DAMP1_like"/>
    <property type="match status" value="1"/>
</dbReference>
<dbReference type="OrthoDB" id="19740at2759"/>
<evidence type="ECO:0000256" key="1">
    <source>
        <dbReference type="ARBA" id="ARBA00004123"/>
    </source>
</evidence>
<keyword evidence="8" id="KW-0804">Transcription</keyword>
<keyword evidence="6" id="KW-0805">Transcription regulation</keyword>
<keyword evidence="10" id="KW-0539">Nucleus</keyword>
<dbReference type="FunFam" id="1.10.10.60:FF:000501">
    <property type="entry name" value="Unplaced genomic scaffold supercont1.172, whole genome shotgun sequence"/>
    <property type="match status" value="1"/>
</dbReference>
<protein>
    <recommendedName>
        <fullName evidence="3">SWR1-complex protein 4</fullName>
    </recommendedName>
</protein>
<comment type="subunit">
    <text evidence="12">Component of the SWR1 chromatin-remodeling complex and of the NuA4 histone acetyltransferase complex.</text>
</comment>
<name>A0A1E3HRT8_9TREE</name>
<keyword evidence="5" id="KW-0156">Chromatin regulator</keyword>
<comment type="caution">
    <text evidence="15">The sequence shown here is derived from an EMBL/GenBank/DDBJ whole genome shotgun (WGS) entry which is preliminary data.</text>
</comment>
<accession>A0A1E3HRT8</accession>
<dbReference type="PANTHER" id="PTHR12855">
    <property type="entry name" value="DNA METHYLTRANSFERASE 1-ASSOCIATED PROTEIN 1 FAMILY MEMBER"/>
    <property type="match status" value="1"/>
</dbReference>
<evidence type="ECO:0000256" key="10">
    <source>
        <dbReference type="ARBA" id="ARBA00023242"/>
    </source>
</evidence>
<evidence type="ECO:0000256" key="12">
    <source>
        <dbReference type="ARBA" id="ARBA00038745"/>
    </source>
</evidence>
<sequence length="465" mass="52306">MSSSDVRSILNLPQAGSSSHHPPAPKKLPQPKKPDGISRELYALIGDNAPSLADAQASIAAVKYREKPAFKSKKVHWEWTPFTPAARQEEGNLKLGHWARVTDSDPEASVEYFGKFNNHGPSSMEYSQYEYDQHLIDPNWTPHETAYLFELLKEYDLRFIVAADRYAYMGPTGMGPEKKRSVEDMKERYYFICKRLVETRTASDPHAQNLLARQYEFDKAREIKRKQYASELFHLTAAEIAEEEALYVEIKRMEQNERRFRADRDDLMRSVMGLDSGLVNVDQATIEGVFGADKNKKKRKADDDYLAPSPAPTPKRTPNAAFDNARCIYHVPTPAEPQGSSYLSTKHPAHLPVYLRSSKLPLPKPTAAIRVTELLAELGVNATKLVMPTRQNLEVLEGLLGAGAALVEMKRQVDRVEQELRTVRAQKEGLLPMATPGVELSQQSRANSVVSTDTTSTTNRQSRPL</sequence>
<evidence type="ECO:0000259" key="14">
    <source>
        <dbReference type="Pfam" id="PF16282"/>
    </source>
</evidence>
<keyword evidence="7" id="KW-0010">Activator</keyword>
<dbReference type="PANTHER" id="PTHR12855:SF10">
    <property type="entry name" value="DNA METHYLTRANSFERASE 1-ASSOCIATED PROTEIN 1"/>
    <property type="match status" value="1"/>
</dbReference>
<comment type="similarity">
    <text evidence="2">Belongs to the SWC4 family.</text>
</comment>
<dbReference type="GO" id="GO:0000122">
    <property type="term" value="P:negative regulation of transcription by RNA polymerase II"/>
    <property type="evidence" value="ECO:0007669"/>
    <property type="project" value="TreeGrafter"/>
</dbReference>
<dbReference type="GeneID" id="30155860"/>
<evidence type="ECO:0000256" key="5">
    <source>
        <dbReference type="ARBA" id="ARBA00022853"/>
    </source>
</evidence>
<evidence type="ECO:0000256" key="4">
    <source>
        <dbReference type="ARBA" id="ARBA00022763"/>
    </source>
</evidence>
<comment type="subcellular location">
    <subcellularLocation>
        <location evidence="1">Nucleus</location>
    </subcellularLocation>
</comment>
<evidence type="ECO:0000256" key="9">
    <source>
        <dbReference type="ARBA" id="ARBA00023204"/>
    </source>
</evidence>
<organism evidence="15 16">
    <name type="scientific">Cryptococcus amylolentus CBS 6039</name>
    <dbReference type="NCBI Taxonomy" id="1295533"/>
    <lineage>
        <taxon>Eukaryota</taxon>
        <taxon>Fungi</taxon>
        <taxon>Dikarya</taxon>
        <taxon>Basidiomycota</taxon>
        <taxon>Agaricomycotina</taxon>
        <taxon>Tremellomycetes</taxon>
        <taxon>Tremellales</taxon>
        <taxon>Cryptococcaceae</taxon>
        <taxon>Cryptococcus</taxon>
    </lineage>
</organism>
<dbReference type="RefSeq" id="XP_018994093.1">
    <property type="nucleotide sequence ID" value="XM_019138656.1"/>
</dbReference>
<feature type="region of interest" description="Disordered" evidence="13">
    <location>
        <begin position="434"/>
        <end position="465"/>
    </location>
</feature>
<evidence type="ECO:0000313" key="15">
    <source>
        <dbReference type="EMBL" id="ODN79047.1"/>
    </source>
</evidence>
<proteinExistence type="inferred from homology"/>